<keyword evidence="2" id="KW-1185">Reference proteome</keyword>
<dbReference type="OrthoDB" id="9770030at2"/>
<evidence type="ECO:0000313" key="2">
    <source>
        <dbReference type="Proteomes" id="UP000186230"/>
    </source>
</evidence>
<protein>
    <submittedName>
        <fullName evidence="1">Uncharacterized protein</fullName>
    </submittedName>
</protein>
<evidence type="ECO:0000313" key="1">
    <source>
        <dbReference type="EMBL" id="APU68764.1"/>
    </source>
</evidence>
<organism evidence="1 2">
    <name type="scientific">Christiangramia flava JLT2011</name>
    <dbReference type="NCBI Taxonomy" id="1229726"/>
    <lineage>
        <taxon>Bacteria</taxon>
        <taxon>Pseudomonadati</taxon>
        <taxon>Bacteroidota</taxon>
        <taxon>Flavobacteriia</taxon>
        <taxon>Flavobacteriales</taxon>
        <taxon>Flavobacteriaceae</taxon>
        <taxon>Christiangramia</taxon>
    </lineage>
</organism>
<sequence>METPVTRWSKAELQVYILLLCANADADLQEQELNVIRSKVDADCFGRIYEEFLKDSEEVSFSKLERNIALHEYSWRELNQLKLDMKAVFASDRKYMMLEQNMERILNNMLY</sequence>
<dbReference type="STRING" id="1229726.GRFL_2040"/>
<dbReference type="KEGG" id="gfl:GRFL_2040"/>
<proteinExistence type="predicted"/>
<accession>A0A1L7I6A7</accession>
<dbReference type="AlphaFoldDB" id="A0A1L7I6A7"/>
<reference evidence="1 2" key="1">
    <citation type="submission" date="2016-07" db="EMBL/GenBank/DDBJ databases">
        <title>Multi-omics approach to identify versatile polysaccharide utilization systems of a marine flavobacterium Gramella flava.</title>
        <authorList>
            <person name="Tang K."/>
        </authorList>
    </citation>
    <scope>NUCLEOTIDE SEQUENCE [LARGE SCALE GENOMIC DNA]</scope>
    <source>
        <strain evidence="1 2">JLT2011</strain>
    </source>
</reference>
<name>A0A1L7I6A7_9FLAO</name>
<dbReference type="RefSeq" id="WP_083644495.1">
    <property type="nucleotide sequence ID" value="NZ_AMRU01000006.1"/>
</dbReference>
<dbReference type="Proteomes" id="UP000186230">
    <property type="component" value="Chromosome"/>
</dbReference>
<gene>
    <name evidence="1" type="ORF">GRFL_2040</name>
</gene>
<dbReference type="EMBL" id="CP016359">
    <property type="protein sequence ID" value="APU68764.1"/>
    <property type="molecule type" value="Genomic_DNA"/>
</dbReference>